<dbReference type="GO" id="GO:0008047">
    <property type="term" value="F:enzyme activator activity"/>
    <property type="evidence" value="ECO:0007669"/>
    <property type="project" value="InterPro"/>
</dbReference>
<reference evidence="2" key="1">
    <citation type="journal article" date="2015" name="Sci. Rep.">
        <title>Tissue- and time-dependent transcription in Ixodes ricinus salivary glands and midguts when blood feeding on the vertebrate host.</title>
        <authorList>
            <person name="Kotsyfakis M."/>
            <person name="Schwarz A."/>
            <person name="Erhart J."/>
            <person name="Ribeiro J.M."/>
        </authorList>
    </citation>
    <scope>NUCLEOTIDE SEQUENCE</scope>
    <source>
        <tissue evidence="2">Salivary gland and midgut</tissue>
    </source>
</reference>
<dbReference type="GO" id="GO:0005576">
    <property type="term" value="C:extracellular region"/>
    <property type="evidence" value="ECO:0007669"/>
    <property type="project" value="InterPro"/>
</dbReference>
<feature type="chain" id="PRO_5004735383" evidence="1">
    <location>
        <begin position="24"/>
        <end position="123"/>
    </location>
</feature>
<protein>
    <submittedName>
        <fullName evidence="2">Putative secreted protein</fullName>
    </submittedName>
</protein>
<sequence length="123" mass="13360">MKTFCLVLALTVIVASLLADVTAQFEGQRPVFPAFPGVPTRRPTPGRKGQACSPYAPCESGLCCLKSRRRNGPYSTCQPKGAYGMPCSEDSIKGGTYTHLCPCQTGLQCRNFKPDLNICVREK</sequence>
<dbReference type="PANTHER" id="PTHR10041:SF5">
    <property type="entry name" value="LEUCINE-RICH COLIPASE-LIKE PROTEIN 1"/>
    <property type="match status" value="1"/>
</dbReference>
<dbReference type="AlphaFoldDB" id="V5H9E2"/>
<proteinExistence type="evidence at transcript level"/>
<dbReference type="GO" id="GO:0016042">
    <property type="term" value="P:lipid catabolic process"/>
    <property type="evidence" value="ECO:0007669"/>
    <property type="project" value="InterPro"/>
</dbReference>
<dbReference type="PANTHER" id="PTHR10041">
    <property type="entry name" value="COLIPASE"/>
    <property type="match status" value="1"/>
</dbReference>
<dbReference type="GO" id="GO:0007586">
    <property type="term" value="P:digestion"/>
    <property type="evidence" value="ECO:0007669"/>
    <property type="project" value="InterPro"/>
</dbReference>
<keyword evidence="1" id="KW-0732">Signal</keyword>
<evidence type="ECO:0000313" key="2">
    <source>
        <dbReference type="EMBL" id="JAB71282.1"/>
    </source>
</evidence>
<organism evidence="2">
    <name type="scientific">Ixodes ricinus</name>
    <name type="common">Common tick</name>
    <name type="synonym">Acarus ricinus</name>
    <dbReference type="NCBI Taxonomy" id="34613"/>
    <lineage>
        <taxon>Eukaryota</taxon>
        <taxon>Metazoa</taxon>
        <taxon>Ecdysozoa</taxon>
        <taxon>Arthropoda</taxon>
        <taxon>Chelicerata</taxon>
        <taxon>Arachnida</taxon>
        <taxon>Acari</taxon>
        <taxon>Parasitiformes</taxon>
        <taxon>Ixodida</taxon>
        <taxon>Ixodoidea</taxon>
        <taxon>Ixodidae</taxon>
        <taxon>Ixodinae</taxon>
        <taxon>Ixodes</taxon>
    </lineage>
</organism>
<feature type="signal peptide" evidence="1">
    <location>
        <begin position="1"/>
        <end position="23"/>
    </location>
</feature>
<name>V5H9E2_IXORI</name>
<dbReference type="EMBL" id="GANP01013186">
    <property type="protein sequence ID" value="JAB71282.1"/>
    <property type="molecule type" value="mRNA"/>
</dbReference>
<dbReference type="InterPro" id="IPR001981">
    <property type="entry name" value="Colipase"/>
</dbReference>
<accession>V5H9E2</accession>
<evidence type="ECO:0000256" key="1">
    <source>
        <dbReference type="SAM" id="SignalP"/>
    </source>
</evidence>
<dbReference type="Gene3D" id="2.10.80.10">
    <property type="entry name" value="Lipase, subunit A"/>
    <property type="match status" value="1"/>
</dbReference>